<name>A0ABQ9JKJ4_9CUCU</name>
<keyword evidence="4" id="KW-1185">Reference proteome</keyword>
<evidence type="ECO:0000256" key="1">
    <source>
        <dbReference type="SAM" id="Coils"/>
    </source>
</evidence>
<dbReference type="Proteomes" id="UP001162164">
    <property type="component" value="Unassembled WGS sequence"/>
</dbReference>
<keyword evidence="1" id="KW-0175">Coiled coil</keyword>
<accession>A0ABQ9JKJ4</accession>
<feature type="region of interest" description="Disordered" evidence="2">
    <location>
        <begin position="223"/>
        <end position="243"/>
    </location>
</feature>
<evidence type="ECO:0008006" key="5">
    <source>
        <dbReference type="Google" id="ProtNLM"/>
    </source>
</evidence>
<reference evidence="3" key="1">
    <citation type="journal article" date="2023" name="Insect Mol. Biol.">
        <title>Genome sequencing provides insights into the evolution of gene families encoding plant cell wall-degrading enzymes in longhorned beetles.</title>
        <authorList>
            <person name="Shin N.R."/>
            <person name="Okamura Y."/>
            <person name="Kirsch R."/>
            <person name="Pauchet Y."/>
        </authorList>
    </citation>
    <scope>NUCLEOTIDE SEQUENCE</scope>
    <source>
        <strain evidence="3">MMC_N1</strain>
    </source>
</reference>
<evidence type="ECO:0000313" key="3">
    <source>
        <dbReference type="EMBL" id="KAJ8978738.1"/>
    </source>
</evidence>
<dbReference type="InterPro" id="IPR007304">
    <property type="entry name" value="TAP46-like"/>
</dbReference>
<dbReference type="InterPro" id="IPR038511">
    <property type="entry name" value="TAP42/TAP46-like_sf"/>
</dbReference>
<gene>
    <name evidence="3" type="ORF">NQ317_003271</name>
</gene>
<dbReference type="Pfam" id="PF04177">
    <property type="entry name" value="TAP42"/>
    <property type="match status" value="1"/>
</dbReference>
<proteinExistence type="predicted"/>
<comment type="caution">
    <text evidence="3">The sequence shown here is derived from an EMBL/GenBank/DDBJ whole genome shotgun (WGS) entry which is preliminary data.</text>
</comment>
<dbReference type="Gene3D" id="1.25.40.540">
    <property type="entry name" value="TAP42-like family"/>
    <property type="match status" value="1"/>
</dbReference>
<evidence type="ECO:0000313" key="4">
    <source>
        <dbReference type="Proteomes" id="UP001162164"/>
    </source>
</evidence>
<evidence type="ECO:0000256" key="2">
    <source>
        <dbReference type="SAM" id="MobiDB-lite"/>
    </source>
</evidence>
<dbReference type="PANTHER" id="PTHR10933">
    <property type="entry name" value="IMMUNOGLOBULIN-BINDING PROTEIN 1"/>
    <property type="match status" value="1"/>
</dbReference>
<sequence>MESNNEELLENDVQSLAAMFKEGMDSYNTIVNSDQPINSPDIQIRVKKTMKLFEQATRLVSITDVFSKNEGIDEVATNDLQYFLLPALLGSLAVKLTSGERKDIVNVAEIYFKDFLNRCNEYGLSNYSFGEKKDEKNTDDKTEFEQLEMAVNTRANKIQRYKAQKELKSKLDDLKKNMENEYADEEIKRNYFLTLIKLYIHEAIDELSSIDMEKPILEHMANLKKDDSKPQQNRRPPPPPLKPIIITKDEIQKAVYGAGYPSIPTMTVDEFYQKRVEDGIFPDPNKKPTGSMTLQQAALAGVPLYDDDKDEEQAEKLVEEDDEENIARMRAKDEFKDEHRRGWGNRMNRS</sequence>
<dbReference type="PANTHER" id="PTHR10933:SF9">
    <property type="entry name" value="IMMUNOGLOBULIN-BINDING PROTEIN 1"/>
    <property type="match status" value="1"/>
</dbReference>
<protein>
    <recommendedName>
        <fullName evidence="5">Immunoglobulin-binding protein 1</fullName>
    </recommendedName>
</protein>
<dbReference type="EMBL" id="JAPWTJ010000407">
    <property type="protein sequence ID" value="KAJ8978738.1"/>
    <property type="molecule type" value="Genomic_DNA"/>
</dbReference>
<organism evidence="3 4">
    <name type="scientific">Molorchus minor</name>
    <dbReference type="NCBI Taxonomy" id="1323400"/>
    <lineage>
        <taxon>Eukaryota</taxon>
        <taxon>Metazoa</taxon>
        <taxon>Ecdysozoa</taxon>
        <taxon>Arthropoda</taxon>
        <taxon>Hexapoda</taxon>
        <taxon>Insecta</taxon>
        <taxon>Pterygota</taxon>
        <taxon>Neoptera</taxon>
        <taxon>Endopterygota</taxon>
        <taxon>Coleoptera</taxon>
        <taxon>Polyphaga</taxon>
        <taxon>Cucujiformia</taxon>
        <taxon>Chrysomeloidea</taxon>
        <taxon>Cerambycidae</taxon>
        <taxon>Lamiinae</taxon>
        <taxon>Monochamini</taxon>
        <taxon>Molorchus</taxon>
    </lineage>
</organism>
<feature type="compositionally biased region" description="Acidic residues" evidence="2">
    <location>
        <begin position="305"/>
        <end position="323"/>
    </location>
</feature>
<feature type="region of interest" description="Disordered" evidence="2">
    <location>
        <begin position="303"/>
        <end position="323"/>
    </location>
</feature>
<feature type="coiled-coil region" evidence="1">
    <location>
        <begin position="161"/>
        <end position="188"/>
    </location>
</feature>